<evidence type="ECO:0000313" key="3">
    <source>
        <dbReference type="Proteomes" id="UP000230731"/>
    </source>
</evidence>
<keyword evidence="1" id="KW-0812">Transmembrane</keyword>
<evidence type="ECO:0000256" key="1">
    <source>
        <dbReference type="SAM" id="Phobius"/>
    </source>
</evidence>
<dbReference type="PANTHER" id="PTHR34475:SF1">
    <property type="entry name" value="CYTOSKELETON PROTEIN RODZ"/>
    <property type="match status" value="1"/>
</dbReference>
<proteinExistence type="predicted"/>
<feature type="transmembrane region" description="Helical" evidence="1">
    <location>
        <begin position="112"/>
        <end position="132"/>
    </location>
</feature>
<organism evidence="2 3">
    <name type="scientific">Candidatus Andersenbacteria bacterium CG10_big_fil_rev_8_21_14_0_10_54_11</name>
    <dbReference type="NCBI Taxonomy" id="1974485"/>
    <lineage>
        <taxon>Bacteria</taxon>
        <taxon>Candidatus Anderseniibacteriota</taxon>
    </lineage>
</organism>
<dbReference type="GO" id="GO:0003677">
    <property type="term" value="F:DNA binding"/>
    <property type="evidence" value="ECO:0007669"/>
    <property type="project" value="InterPro"/>
</dbReference>
<name>A0A2M6WZE1_9BACT</name>
<sequence length="224" mass="23818">MVGTRTGGGSSAAAVGAQLRQAREALGSAVDEVAAEIRVPPQQLLSLEEGNLSVFPADVYARGAYLNYARYLGVDRQDTYRAFLRSLSFSREQVPLTVPTPARWLSRVLTPYGVFLLLLAGAVGAVGSYLGWQVFSFVRLPALTVTAPAAALAEGSLVTVAGKTEAGVTVQINGEYVPVDRTAHFSYQLWLRQGVNTIQVEAIGASGRSRVITRNVLVPRALAG</sequence>
<dbReference type="PANTHER" id="PTHR34475">
    <property type="match status" value="1"/>
</dbReference>
<gene>
    <name evidence="2" type="ORF">COT71_02295</name>
</gene>
<comment type="caution">
    <text evidence="2">The sequence shown here is derived from an EMBL/GenBank/DDBJ whole genome shotgun (WGS) entry which is preliminary data.</text>
</comment>
<dbReference type="Gene3D" id="2.60.40.10">
    <property type="entry name" value="Immunoglobulins"/>
    <property type="match status" value="1"/>
</dbReference>
<dbReference type="InterPro" id="IPR010982">
    <property type="entry name" value="Lambda_DNA-bd_dom_sf"/>
</dbReference>
<dbReference type="Pfam" id="PF13413">
    <property type="entry name" value="HTH_25"/>
    <property type="match status" value="1"/>
</dbReference>
<dbReference type="Proteomes" id="UP000230731">
    <property type="component" value="Unassembled WGS sequence"/>
</dbReference>
<keyword evidence="1" id="KW-1133">Transmembrane helix</keyword>
<dbReference type="InterPro" id="IPR050400">
    <property type="entry name" value="Bact_Cytoskel_RodZ"/>
</dbReference>
<dbReference type="InterPro" id="IPR013783">
    <property type="entry name" value="Ig-like_fold"/>
</dbReference>
<evidence type="ECO:0008006" key="4">
    <source>
        <dbReference type="Google" id="ProtNLM"/>
    </source>
</evidence>
<dbReference type="Gene3D" id="1.10.260.40">
    <property type="entry name" value="lambda repressor-like DNA-binding domains"/>
    <property type="match status" value="1"/>
</dbReference>
<dbReference type="AlphaFoldDB" id="A0A2M6WZE1"/>
<protein>
    <recommendedName>
        <fullName evidence="4">HTH cro/C1-type domain-containing protein</fullName>
    </recommendedName>
</protein>
<keyword evidence="1" id="KW-0472">Membrane</keyword>
<dbReference type="EMBL" id="PEZP01000028">
    <property type="protein sequence ID" value="PIT98146.1"/>
    <property type="molecule type" value="Genomic_DNA"/>
</dbReference>
<dbReference type="Pfam" id="PF09136">
    <property type="entry name" value="Glucodextran_B"/>
    <property type="match status" value="1"/>
</dbReference>
<reference evidence="3" key="1">
    <citation type="submission" date="2017-09" db="EMBL/GenBank/DDBJ databases">
        <title>Depth-based differentiation of microbial function through sediment-hosted aquifers and enrichment of novel symbionts in the deep terrestrial subsurface.</title>
        <authorList>
            <person name="Probst A.J."/>
            <person name="Ladd B."/>
            <person name="Jarett J.K."/>
            <person name="Geller-Mcgrath D.E."/>
            <person name="Sieber C.M.K."/>
            <person name="Emerson J.B."/>
            <person name="Anantharaman K."/>
            <person name="Thomas B.C."/>
            <person name="Malmstrom R."/>
            <person name="Stieglmeier M."/>
            <person name="Klingl A."/>
            <person name="Woyke T."/>
            <person name="Ryan C.M."/>
            <person name="Banfield J.F."/>
        </authorList>
    </citation>
    <scope>NUCLEOTIDE SEQUENCE [LARGE SCALE GENOMIC DNA]</scope>
</reference>
<evidence type="ECO:0000313" key="2">
    <source>
        <dbReference type="EMBL" id="PIT98146.1"/>
    </source>
</evidence>
<accession>A0A2M6WZE1</accession>